<organism evidence="1 2">
    <name type="scientific">Aurantiacibacter gangjinensis</name>
    <dbReference type="NCBI Taxonomy" id="502682"/>
    <lineage>
        <taxon>Bacteria</taxon>
        <taxon>Pseudomonadati</taxon>
        <taxon>Pseudomonadota</taxon>
        <taxon>Alphaproteobacteria</taxon>
        <taxon>Sphingomonadales</taxon>
        <taxon>Erythrobacteraceae</taxon>
        <taxon>Aurantiacibacter</taxon>
    </lineage>
</organism>
<sequence>MIGKIIGAAAGAAAGNAARGVSGTGGAILGALAIPIARRMGFMGLLGALGAGYLLKRASDKGDLNRTAGQPRAAV</sequence>
<dbReference type="AlphaFoldDB" id="A0A0G9MMD3"/>
<name>A0A0G9MMD3_9SPHN</name>
<dbReference type="EMBL" id="LBHC01000002">
    <property type="protein sequence ID" value="KLE31769.1"/>
    <property type="molecule type" value="Genomic_DNA"/>
</dbReference>
<dbReference type="RefSeq" id="WP_047007119.1">
    <property type="nucleotide sequence ID" value="NZ_CP018097.1"/>
</dbReference>
<accession>A0A0G9MMD3</accession>
<reference evidence="1 2" key="1">
    <citation type="submission" date="2015-04" db="EMBL/GenBank/DDBJ databases">
        <title>The draft genome sequence of Erythrobacr gangjinensis K7-2.</title>
        <authorList>
            <person name="Zhuang L."/>
            <person name="Liu Y."/>
            <person name="Shao Z."/>
        </authorList>
    </citation>
    <scope>NUCLEOTIDE SEQUENCE [LARGE SCALE GENOMIC DNA]</scope>
    <source>
        <strain evidence="1 2">K7-2</strain>
    </source>
</reference>
<gene>
    <name evidence="1" type="ORF">AAW01_09715</name>
</gene>
<proteinExistence type="predicted"/>
<evidence type="ECO:0000313" key="1">
    <source>
        <dbReference type="EMBL" id="KLE31769.1"/>
    </source>
</evidence>
<comment type="caution">
    <text evidence="1">The sequence shown here is derived from an EMBL/GenBank/DDBJ whole genome shotgun (WGS) entry which is preliminary data.</text>
</comment>
<dbReference type="Proteomes" id="UP000053070">
    <property type="component" value="Unassembled WGS sequence"/>
</dbReference>
<keyword evidence="2" id="KW-1185">Reference proteome</keyword>
<dbReference type="STRING" id="502682.BMF35_a0948"/>
<dbReference type="PATRIC" id="fig|502682.8.peg.1985"/>
<protein>
    <submittedName>
        <fullName evidence="1">Uncharacterized protein</fullName>
    </submittedName>
</protein>
<dbReference type="KEGG" id="egn:BMF35_a0948"/>
<evidence type="ECO:0000313" key="2">
    <source>
        <dbReference type="Proteomes" id="UP000053070"/>
    </source>
</evidence>